<dbReference type="EMBL" id="JAIQCV010000004">
    <property type="protein sequence ID" value="KAH1106162.1"/>
    <property type="molecule type" value="Genomic_DNA"/>
</dbReference>
<protein>
    <submittedName>
        <fullName evidence="1">Uncharacterized protein</fullName>
    </submittedName>
</protein>
<comment type="caution">
    <text evidence="1">The sequence shown here is derived from an EMBL/GenBank/DDBJ whole genome shotgun (WGS) entry which is preliminary data.</text>
</comment>
<organism evidence="1 2">
    <name type="scientific">Gossypium stocksii</name>
    <dbReference type="NCBI Taxonomy" id="47602"/>
    <lineage>
        <taxon>Eukaryota</taxon>
        <taxon>Viridiplantae</taxon>
        <taxon>Streptophyta</taxon>
        <taxon>Embryophyta</taxon>
        <taxon>Tracheophyta</taxon>
        <taxon>Spermatophyta</taxon>
        <taxon>Magnoliopsida</taxon>
        <taxon>eudicotyledons</taxon>
        <taxon>Gunneridae</taxon>
        <taxon>Pentapetalae</taxon>
        <taxon>rosids</taxon>
        <taxon>malvids</taxon>
        <taxon>Malvales</taxon>
        <taxon>Malvaceae</taxon>
        <taxon>Malvoideae</taxon>
        <taxon>Gossypium</taxon>
    </lineage>
</organism>
<proteinExistence type="predicted"/>
<accession>A0A9D3W010</accession>
<name>A0A9D3W010_9ROSI</name>
<keyword evidence="2" id="KW-1185">Reference proteome</keyword>
<dbReference type="AlphaFoldDB" id="A0A9D3W010"/>
<evidence type="ECO:0000313" key="1">
    <source>
        <dbReference type="EMBL" id="KAH1106162.1"/>
    </source>
</evidence>
<dbReference type="OrthoDB" id="10467680at2759"/>
<dbReference type="Proteomes" id="UP000828251">
    <property type="component" value="Unassembled WGS sequence"/>
</dbReference>
<evidence type="ECO:0000313" key="2">
    <source>
        <dbReference type="Proteomes" id="UP000828251"/>
    </source>
</evidence>
<gene>
    <name evidence="1" type="ORF">J1N35_009930</name>
</gene>
<reference evidence="1 2" key="1">
    <citation type="journal article" date="2021" name="Plant Biotechnol. J.">
        <title>Multi-omics assisted identification of the key and species-specific regulatory components of drought-tolerant mechanisms in Gossypium stocksii.</title>
        <authorList>
            <person name="Yu D."/>
            <person name="Ke L."/>
            <person name="Zhang D."/>
            <person name="Wu Y."/>
            <person name="Sun Y."/>
            <person name="Mei J."/>
            <person name="Sun J."/>
            <person name="Sun Y."/>
        </authorList>
    </citation>
    <scope>NUCLEOTIDE SEQUENCE [LARGE SCALE GENOMIC DNA]</scope>
    <source>
        <strain evidence="2">cv. E1</strain>
        <tissue evidence="1">Leaf</tissue>
    </source>
</reference>
<sequence length="94" mass="10733">MVTVLAVLSIEDGEFDVWHIDSGCCHWINEWIRAGCYHIGAERGQIRGEEMVMDLAKVEVSHHSFVTEDVWYQESFVRINVKMSVCTRGSSNNS</sequence>